<organism evidence="1 2">
    <name type="scientific">Aminobacter ciceronei</name>
    <dbReference type="NCBI Taxonomy" id="150723"/>
    <lineage>
        <taxon>Bacteria</taxon>
        <taxon>Pseudomonadati</taxon>
        <taxon>Pseudomonadota</taxon>
        <taxon>Alphaproteobacteria</taxon>
        <taxon>Hyphomicrobiales</taxon>
        <taxon>Phyllobacteriaceae</taxon>
        <taxon>Aminobacter</taxon>
    </lineage>
</organism>
<dbReference type="EMBL" id="JACJHZ010000036">
    <property type="protein sequence ID" value="MBA9023617.1"/>
    <property type="molecule type" value="Genomic_DNA"/>
</dbReference>
<keyword evidence="2" id="KW-1185">Reference proteome</keyword>
<protein>
    <submittedName>
        <fullName evidence="1">Uncharacterized protein</fullName>
    </submittedName>
</protein>
<accession>A0ABR6CEZ6</accession>
<name>A0ABR6CEZ6_9HYPH</name>
<feature type="non-terminal residue" evidence="1">
    <location>
        <position position="95"/>
    </location>
</feature>
<dbReference type="SUPFAM" id="SSF51556">
    <property type="entry name" value="Metallo-dependent hydrolases"/>
    <property type="match status" value="1"/>
</dbReference>
<proteinExistence type="predicted"/>
<dbReference type="Gene3D" id="3.20.20.140">
    <property type="entry name" value="Metal-dependent hydrolases"/>
    <property type="match status" value="1"/>
</dbReference>
<comment type="caution">
    <text evidence="1">The sequence shown here is derived from an EMBL/GenBank/DDBJ whole genome shotgun (WGS) entry which is preliminary data.</text>
</comment>
<reference evidence="1 2" key="1">
    <citation type="submission" date="2020-08" db="EMBL/GenBank/DDBJ databases">
        <title>Genomic Encyclopedia of Type Strains, Phase IV (KMG-IV): sequencing the most valuable type-strain genomes for metagenomic binning, comparative biology and taxonomic classification.</title>
        <authorList>
            <person name="Goeker M."/>
        </authorList>
    </citation>
    <scope>NUCLEOTIDE SEQUENCE [LARGE SCALE GENOMIC DNA]</scope>
    <source>
        <strain evidence="1 2">DSM 17455</strain>
    </source>
</reference>
<evidence type="ECO:0000313" key="2">
    <source>
        <dbReference type="Proteomes" id="UP000587524"/>
    </source>
</evidence>
<sequence length="95" mass="10249">MQRLGLALPTRVTISHGFVLGTLPQNVQEEIVEKLAEAGVSWTTVAMGGTAPLPWQQMRQRSVPLGLGVVSKKVVQSLERADASKGRVWACQVVV</sequence>
<gene>
    <name evidence="1" type="ORF">HNQ97_005645</name>
</gene>
<evidence type="ECO:0000313" key="1">
    <source>
        <dbReference type="EMBL" id="MBA9023617.1"/>
    </source>
</evidence>
<dbReference type="InterPro" id="IPR032466">
    <property type="entry name" value="Metal_Hydrolase"/>
</dbReference>
<dbReference type="Proteomes" id="UP000587524">
    <property type="component" value="Unassembled WGS sequence"/>
</dbReference>